<evidence type="ECO:0000313" key="9">
    <source>
        <dbReference type="Proteomes" id="UP001242313"/>
    </source>
</evidence>
<sequence length="87" mass="9836">MKKPNKQIVTKKDLNIAVTQGNFVPLSTELIADGQVNLQNLAKMNKDQSWLVQQLHQSGTNSLDEVFFAEIQPDGTLYIDKRDDLVH</sequence>
<reference evidence="8 9" key="1">
    <citation type="submission" date="2023-07" db="EMBL/GenBank/DDBJ databases">
        <title>Genomic Encyclopedia of Type Strains, Phase IV (KMG-IV): sequencing the most valuable type-strain genomes for metagenomic binning, comparative biology and taxonomic classification.</title>
        <authorList>
            <person name="Goeker M."/>
        </authorList>
    </citation>
    <scope>NUCLEOTIDE SEQUENCE [LARGE SCALE GENOMIC DNA]</scope>
    <source>
        <strain evidence="8 9">DSM 19598</strain>
    </source>
</reference>
<keyword evidence="6" id="KW-0472">Membrane</keyword>
<evidence type="ECO:0000259" key="7">
    <source>
        <dbReference type="Pfam" id="PF04239"/>
    </source>
</evidence>
<evidence type="ECO:0000256" key="1">
    <source>
        <dbReference type="ARBA" id="ARBA00004651"/>
    </source>
</evidence>
<comment type="similarity">
    <text evidence="2">Belongs to the UPF0702 family.</text>
</comment>
<evidence type="ECO:0000256" key="2">
    <source>
        <dbReference type="ARBA" id="ARBA00006448"/>
    </source>
</evidence>
<keyword evidence="3" id="KW-1003">Cell membrane</keyword>
<dbReference type="PANTHER" id="PTHR34582">
    <property type="entry name" value="UPF0702 TRANSMEMBRANE PROTEIN YCAP"/>
    <property type="match status" value="1"/>
</dbReference>
<evidence type="ECO:0000256" key="4">
    <source>
        <dbReference type="ARBA" id="ARBA00022692"/>
    </source>
</evidence>
<gene>
    <name evidence="8" type="ORF">J2S25_001439</name>
</gene>
<keyword evidence="5" id="KW-1133">Transmembrane helix</keyword>
<dbReference type="InterPro" id="IPR023090">
    <property type="entry name" value="UPF0702_alpha/beta_dom_sf"/>
</dbReference>
<dbReference type="InterPro" id="IPR007353">
    <property type="entry name" value="DUF421"/>
</dbReference>
<organism evidence="8 9">
    <name type="scientific">Mesobacillus stamsii</name>
    <dbReference type="NCBI Taxonomy" id="225347"/>
    <lineage>
        <taxon>Bacteria</taxon>
        <taxon>Bacillati</taxon>
        <taxon>Bacillota</taxon>
        <taxon>Bacilli</taxon>
        <taxon>Bacillales</taxon>
        <taxon>Bacillaceae</taxon>
        <taxon>Mesobacillus</taxon>
    </lineage>
</organism>
<evidence type="ECO:0000313" key="8">
    <source>
        <dbReference type="EMBL" id="MDQ0413236.1"/>
    </source>
</evidence>
<dbReference type="EMBL" id="JAUSUN010000006">
    <property type="protein sequence ID" value="MDQ0413236.1"/>
    <property type="molecule type" value="Genomic_DNA"/>
</dbReference>
<comment type="subcellular location">
    <subcellularLocation>
        <location evidence="1">Cell membrane</location>
        <topology evidence="1">Multi-pass membrane protein</topology>
    </subcellularLocation>
</comment>
<dbReference type="Proteomes" id="UP001242313">
    <property type="component" value="Unassembled WGS sequence"/>
</dbReference>
<protein>
    <submittedName>
        <fullName evidence="8">Uncharacterized membrane protein YcaP (DUF421 family)</fullName>
    </submittedName>
</protein>
<accession>A0ABU0FTH5</accession>
<dbReference type="PANTHER" id="PTHR34582:SF6">
    <property type="entry name" value="UPF0702 TRANSMEMBRANE PROTEIN YCAP"/>
    <property type="match status" value="1"/>
</dbReference>
<feature type="domain" description="YetF C-terminal" evidence="7">
    <location>
        <begin position="24"/>
        <end position="71"/>
    </location>
</feature>
<comment type="caution">
    <text evidence="8">The sequence shown here is derived from an EMBL/GenBank/DDBJ whole genome shotgun (WGS) entry which is preliminary data.</text>
</comment>
<dbReference type="Gene3D" id="3.30.240.20">
    <property type="entry name" value="bsu07140 like domains"/>
    <property type="match status" value="1"/>
</dbReference>
<evidence type="ECO:0000256" key="3">
    <source>
        <dbReference type="ARBA" id="ARBA00022475"/>
    </source>
</evidence>
<keyword evidence="9" id="KW-1185">Reference proteome</keyword>
<name>A0ABU0FTH5_9BACI</name>
<proteinExistence type="inferred from homology"/>
<keyword evidence="4" id="KW-0812">Transmembrane</keyword>
<evidence type="ECO:0000256" key="5">
    <source>
        <dbReference type="ARBA" id="ARBA00022989"/>
    </source>
</evidence>
<evidence type="ECO:0000256" key="6">
    <source>
        <dbReference type="ARBA" id="ARBA00023136"/>
    </source>
</evidence>
<dbReference type="Pfam" id="PF04239">
    <property type="entry name" value="DUF421"/>
    <property type="match status" value="1"/>
</dbReference>